<protein>
    <submittedName>
        <fullName evidence="2">Metalloendopeptidase</fullName>
    </submittedName>
</protein>
<dbReference type="Proteomes" id="UP000038045">
    <property type="component" value="Unplaced"/>
</dbReference>
<dbReference type="WBParaSite" id="PTRK_0000589100.1">
    <property type="protein sequence ID" value="PTRK_0000589100.1"/>
    <property type="gene ID" value="PTRK_0000589100"/>
</dbReference>
<name>A0A0N4ZE57_PARTI</name>
<evidence type="ECO:0000313" key="1">
    <source>
        <dbReference type="Proteomes" id="UP000038045"/>
    </source>
</evidence>
<evidence type="ECO:0000313" key="2">
    <source>
        <dbReference type="WBParaSite" id="PTRK_0000589100.1"/>
    </source>
</evidence>
<organism evidence="1 2">
    <name type="scientific">Parastrongyloides trichosuri</name>
    <name type="common">Possum-specific nematode worm</name>
    <dbReference type="NCBI Taxonomy" id="131310"/>
    <lineage>
        <taxon>Eukaryota</taxon>
        <taxon>Metazoa</taxon>
        <taxon>Ecdysozoa</taxon>
        <taxon>Nematoda</taxon>
        <taxon>Chromadorea</taxon>
        <taxon>Rhabditida</taxon>
        <taxon>Tylenchina</taxon>
        <taxon>Panagrolaimomorpha</taxon>
        <taxon>Strongyloidoidea</taxon>
        <taxon>Strongyloididae</taxon>
        <taxon>Parastrongyloides</taxon>
    </lineage>
</organism>
<dbReference type="AlphaFoldDB" id="A0A0N4ZE57"/>
<proteinExistence type="predicted"/>
<keyword evidence="1" id="KW-1185">Reference proteome</keyword>
<sequence length="583" mass="69287">MTRGLTIDRSLNIFVYLNYQNYHRKPNDIWFKYDVKSIENKQKSVNKYNISLVKISLSEIYSDRIREKFTLPEHFIAIGICPDKHDYYSKFKLYSDYKDPGKLVNIRQSLKCSLGRCNIGYLVHGASKSGNEGPKHYDGFYIYFDPGPSNLPLVFYGPEQTAFRQMLTACPYINWVDRYNHMEFVPEYYLKEDFFQLEEDYNRHRMIPVFESQQPRTLNNNMKDIVKRVFKCGTLVQNIPNKGVIKIDVVLNLRTPYIDNNKVFSSLFFKKNSRVYCQKSIDITDEIIYGVILKDNTYKKERHEVFHHTGFLKFYSDQRIYVYSKDQIMKDRKEHLKRSTQYNYDRTYFEENYVSYQLICRANVEDFDAILRLRIDNDVVFPTKDNSGKMDEYHVDHSTHIMKILRCGALRDNDRVYKDFYEYKYLSKIKKIKDIKGRTLHGCSRERKIITRSEDDLYGTYECVSDPITNKIKSSTFVILPGKQTYSNLTIKKPFNDKLSYSCNLYDNKHIHIYEMHVTFPEEKPIIYTLFGKENVAFKTIENHHVIYTPDIKNKQRKSAEVICYYNLKGTGGSVVKYNYDHT</sequence>
<accession>A0A0N4ZE57</accession>
<reference evidence="2" key="1">
    <citation type="submission" date="2017-02" db="UniProtKB">
        <authorList>
            <consortium name="WormBaseParasite"/>
        </authorList>
    </citation>
    <scope>IDENTIFICATION</scope>
</reference>